<dbReference type="Gene3D" id="3.30.30.10">
    <property type="entry name" value="Knottin, scorpion toxin-like"/>
    <property type="match status" value="1"/>
</dbReference>
<proteinExistence type="predicted"/>
<accession>A0A445JFK4</accession>
<dbReference type="Proteomes" id="UP000289340">
    <property type="component" value="Chromosome 8"/>
</dbReference>
<evidence type="ECO:0000259" key="4">
    <source>
        <dbReference type="Pfam" id="PF00304"/>
    </source>
</evidence>
<gene>
    <name evidence="5" type="ORF">D0Y65_020750</name>
</gene>
<dbReference type="AlphaFoldDB" id="A0A445JFK4"/>
<dbReference type="SUPFAM" id="SSF57095">
    <property type="entry name" value="Scorpion toxin-like"/>
    <property type="match status" value="1"/>
</dbReference>
<sequence length="95" mass="10539">MAKQIYASILFIVLFFAQEMSIQVATSKCIPENKNFLGPCTSNLVCLQICQTQGFDDGECNMTNLHCTCLKRCSVSKNVHLGEEEAPVKTSSMKE</sequence>
<feature type="signal peptide" evidence="3">
    <location>
        <begin position="1"/>
        <end position="27"/>
    </location>
</feature>
<evidence type="ECO:0000256" key="2">
    <source>
        <dbReference type="ARBA" id="ARBA00022577"/>
    </source>
</evidence>
<feature type="chain" id="PRO_5018970549" description="Knottins-like domain-containing protein" evidence="3">
    <location>
        <begin position="28"/>
        <end position="95"/>
    </location>
</feature>
<dbReference type="EMBL" id="QZWG01000008">
    <property type="protein sequence ID" value="RZB97223.1"/>
    <property type="molecule type" value="Genomic_DNA"/>
</dbReference>
<organism evidence="5 6">
    <name type="scientific">Glycine soja</name>
    <name type="common">Wild soybean</name>
    <dbReference type="NCBI Taxonomy" id="3848"/>
    <lineage>
        <taxon>Eukaryota</taxon>
        <taxon>Viridiplantae</taxon>
        <taxon>Streptophyta</taxon>
        <taxon>Embryophyta</taxon>
        <taxon>Tracheophyta</taxon>
        <taxon>Spermatophyta</taxon>
        <taxon>Magnoliopsida</taxon>
        <taxon>eudicotyledons</taxon>
        <taxon>Gunneridae</taxon>
        <taxon>Pentapetalae</taxon>
        <taxon>rosids</taxon>
        <taxon>fabids</taxon>
        <taxon>Fabales</taxon>
        <taxon>Fabaceae</taxon>
        <taxon>Papilionoideae</taxon>
        <taxon>50 kb inversion clade</taxon>
        <taxon>NPAAA clade</taxon>
        <taxon>indigoferoid/millettioid clade</taxon>
        <taxon>Phaseoleae</taxon>
        <taxon>Glycine</taxon>
        <taxon>Glycine subgen. Soja</taxon>
    </lineage>
</organism>
<protein>
    <recommendedName>
        <fullName evidence="4">Knottins-like domain-containing protein</fullName>
    </recommendedName>
</protein>
<keyword evidence="6" id="KW-1185">Reference proteome</keyword>
<keyword evidence="2" id="KW-0295">Fungicide</keyword>
<keyword evidence="3" id="KW-0732">Signal</keyword>
<evidence type="ECO:0000313" key="6">
    <source>
        <dbReference type="Proteomes" id="UP000289340"/>
    </source>
</evidence>
<keyword evidence="1" id="KW-0929">Antimicrobial</keyword>
<name>A0A445JFK4_GLYSO</name>
<dbReference type="InterPro" id="IPR003614">
    <property type="entry name" value="Knottins"/>
</dbReference>
<dbReference type="Pfam" id="PF00304">
    <property type="entry name" value="Gamma-thionin"/>
    <property type="match status" value="1"/>
</dbReference>
<reference evidence="5 6" key="1">
    <citation type="submission" date="2018-09" db="EMBL/GenBank/DDBJ databases">
        <title>A high-quality reference genome of wild soybean provides a powerful tool to mine soybean genomes.</title>
        <authorList>
            <person name="Xie M."/>
            <person name="Chung C.Y.L."/>
            <person name="Li M.-W."/>
            <person name="Wong F.-L."/>
            <person name="Chan T.-F."/>
            <person name="Lam H.-M."/>
        </authorList>
    </citation>
    <scope>NUCLEOTIDE SEQUENCE [LARGE SCALE GENOMIC DNA]</scope>
    <source>
        <strain evidence="6">cv. W05</strain>
        <tissue evidence="5">Hypocotyl of etiolated seedlings</tissue>
    </source>
</reference>
<evidence type="ECO:0000256" key="1">
    <source>
        <dbReference type="ARBA" id="ARBA00022529"/>
    </source>
</evidence>
<comment type="caution">
    <text evidence="5">The sequence shown here is derived from an EMBL/GenBank/DDBJ whole genome shotgun (WGS) entry which is preliminary data.</text>
</comment>
<evidence type="ECO:0000313" key="5">
    <source>
        <dbReference type="EMBL" id="RZB97223.1"/>
    </source>
</evidence>
<dbReference type="InterPro" id="IPR036574">
    <property type="entry name" value="Scorpion_toxin-like_sf"/>
</dbReference>
<evidence type="ECO:0000256" key="3">
    <source>
        <dbReference type="SAM" id="SignalP"/>
    </source>
</evidence>
<feature type="domain" description="Knottins-like" evidence="4">
    <location>
        <begin position="31"/>
        <end position="73"/>
    </location>
</feature>